<sequence>MNSLLEHLFFLTIAVIPAMAGLIPGYLAWTGRYRNWARQPKSTWSTTRYNMFPLHIGWIGITWIMLWVSIWVDHFRPGWTSSVLGFSLLFPFLVITVVLNFWWPRALTPAWHQDWVDHGGQYDTPLRRPDGP</sequence>
<gene>
    <name evidence="2" type="ORF">ACFO0K_06520</name>
</gene>
<proteinExistence type="predicted"/>
<dbReference type="EMBL" id="JBHSEN010000001">
    <property type="protein sequence ID" value="MFC4429328.1"/>
    <property type="molecule type" value="Genomic_DNA"/>
</dbReference>
<evidence type="ECO:0008006" key="4">
    <source>
        <dbReference type="Google" id="ProtNLM"/>
    </source>
</evidence>
<keyword evidence="3" id="KW-1185">Reference proteome</keyword>
<feature type="transmembrane region" description="Helical" evidence="1">
    <location>
        <begin position="84"/>
        <end position="103"/>
    </location>
</feature>
<evidence type="ECO:0000256" key="1">
    <source>
        <dbReference type="SAM" id="Phobius"/>
    </source>
</evidence>
<keyword evidence="1" id="KW-1133">Transmembrane helix</keyword>
<dbReference type="RefSeq" id="WP_344228587.1">
    <property type="nucleotide sequence ID" value="NZ_BAAALH010000002.1"/>
</dbReference>
<name>A0ABV8Y0E1_9MICC</name>
<evidence type="ECO:0000313" key="2">
    <source>
        <dbReference type="EMBL" id="MFC4429328.1"/>
    </source>
</evidence>
<protein>
    <recommendedName>
        <fullName evidence="4">Integral membrane protein</fullName>
    </recommendedName>
</protein>
<dbReference type="Proteomes" id="UP001595965">
    <property type="component" value="Unassembled WGS sequence"/>
</dbReference>
<reference evidence="3" key="1">
    <citation type="journal article" date="2019" name="Int. J. Syst. Evol. Microbiol.">
        <title>The Global Catalogue of Microorganisms (GCM) 10K type strain sequencing project: providing services to taxonomists for standard genome sequencing and annotation.</title>
        <authorList>
            <consortium name="The Broad Institute Genomics Platform"/>
            <consortium name="The Broad Institute Genome Sequencing Center for Infectious Disease"/>
            <person name="Wu L."/>
            <person name="Ma J."/>
        </authorList>
    </citation>
    <scope>NUCLEOTIDE SEQUENCE [LARGE SCALE GENOMIC DNA]</scope>
    <source>
        <strain evidence="3">CGMCC 1.12125</strain>
    </source>
</reference>
<feature type="transmembrane region" description="Helical" evidence="1">
    <location>
        <begin position="50"/>
        <end position="72"/>
    </location>
</feature>
<feature type="transmembrane region" description="Helical" evidence="1">
    <location>
        <begin position="6"/>
        <end position="29"/>
    </location>
</feature>
<keyword evidence="1" id="KW-0812">Transmembrane</keyword>
<accession>A0ABV8Y0E1</accession>
<keyword evidence="1" id="KW-0472">Membrane</keyword>
<organism evidence="2 3">
    <name type="scientific">Citricoccus alkalitolerans</name>
    <dbReference type="NCBI Taxonomy" id="246603"/>
    <lineage>
        <taxon>Bacteria</taxon>
        <taxon>Bacillati</taxon>
        <taxon>Actinomycetota</taxon>
        <taxon>Actinomycetes</taxon>
        <taxon>Micrococcales</taxon>
        <taxon>Micrococcaceae</taxon>
        <taxon>Citricoccus</taxon>
    </lineage>
</organism>
<comment type="caution">
    <text evidence="2">The sequence shown here is derived from an EMBL/GenBank/DDBJ whole genome shotgun (WGS) entry which is preliminary data.</text>
</comment>
<evidence type="ECO:0000313" key="3">
    <source>
        <dbReference type="Proteomes" id="UP001595965"/>
    </source>
</evidence>